<protein>
    <recommendedName>
        <fullName evidence="11">Fatty acid desaturase domain-containing protein</fullName>
    </recommendedName>
</protein>
<evidence type="ECO:0000256" key="4">
    <source>
        <dbReference type="ARBA" id="ARBA00022832"/>
    </source>
</evidence>
<evidence type="ECO:0000256" key="5">
    <source>
        <dbReference type="ARBA" id="ARBA00022989"/>
    </source>
</evidence>
<keyword evidence="4" id="KW-0276">Fatty acid metabolism</keyword>
<evidence type="ECO:0000256" key="8">
    <source>
        <dbReference type="ARBA" id="ARBA00023098"/>
    </source>
</evidence>
<dbReference type="InterPro" id="IPR005804">
    <property type="entry name" value="FA_desaturase_dom"/>
</dbReference>
<keyword evidence="13" id="KW-1185">Reference proteome</keyword>
<feature type="transmembrane region" description="Helical" evidence="10">
    <location>
        <begin position="6"/>
        <end position="28"/>
    </location>
</feature>
<evidence type="ECO:0000259" key="11">
    <source>
        <dbReference type="Pfam" id="PF00487"/>
    </source>
</evidence>
<gene>
    <name evidence="12" type="ORF">DSM104329_04451</name>
</gene>
<keyword evidence="5 10" id="KW-1133">Transmembrane helix</keyword>
<reference evidence="12" key="1">
    <citation type="journal article" date="2022" name="Int. J. Syst. Evol. Microbiol.">
        <title>Pseudomonas aegrilactucae sp. nov. and Pseudomonas morbosilactucae sp. nov., pathogens causing bacterial rot of lettuce in Japan.</title>
        <authorList>
            <person name="Sawada H."/>
            <person name="Fujikawa T."/>
            <person name="Satou M."/>
        </authorList>
    </citation>
    <scope>NUCLEOTIDE SEQUENCE</scope>
    <source>
        <strain evidence="12">0166_1</strain>
    </source>
</reference>
<dbReference type="GO" id="GO:0006631">
    <property type="term" value="P:fatty acid metabolic process"/>
    <property type="evidence" value="ECO:0007669"/>
    <property type="project" value="UniProtKB-KW"/>
</dbReference>
<evidence type="ECO:0000256" key="6">
    <source>
        <dbReference type="ARBA" id="ARBA00023002"/>
    </source>
</evidence>
<evidence type="ECO:0000256" key="9">
    <source>
        <dbReference type="ARBA" id="ARBA00023136"/>
    </source>
</evidence>
<evidence type="ECO:0000256" key="7">
    <source>
        <dbReference type="ARBA" id="ARBA00023004"/>
    </source>
</evidence>
<evidence type="ECO:0000256" key="10">
    <source>
        <dbReference type="SAM" id="Phobius"/>
    </source>
</evidence>
<dbReference type="InterPro" id="IPR015876">
    <property type="entry name" value="Acyl-CoA_DS"/>
</dbReference>
<dbReference type="CDD" id="cd03505">
    <property type="entry name" value="Delta9-FADS-like"/>
    <property type="match status" value="1"/>
</dbReference>
<name>A0A9E6Y0W4_9ACTN</name>
<dbReference type="AlphaFoldDB" id="A0A9E6Y0W4"/>
<dbReference type="GO" id="GO:0016717">
    <property type="term" value="F:oxidoreductase activity, acting on paired donors, with oxidation of a pair of donors resulting in the reduction of molecular oxygen to two molecules of water"/>
    <property type="evidence" value="ECO:0007669"/>
    <property type="project" value="InterPro"/>
</dbReference>
<organism evidence="12 13">
    <name type="scientific">Capillimicrobium parvum</name>
    <dbReference type="NCBI Taxonomy" id="2884022"/>
    <lineage>
        <taxon>Bacteria</taxon>
        <taxon>Bacillati</taxon>
        <taxon>Actinomycetota</taxon>
        <taxon>Thermoleophilia</taxon>
        <taxon>Solirubrobacterales</taxon>
        <taxon>Capillimicrobiaceae</taxon>
        <taxon>Capillimicrobium</taxon>
    </lineage>
</organism>
<sequence>MSVWGRWGNVGGVLVPVIGFVAAIVLLWDEAIAVRELLIMVVLYLLTGFGITVGFHRLLTHRSFEASGGVRVVLAVLGSMAVQGPVINWVADHRKHHAFTDEEGDPHSPHLSRLPGLLGGLSGLWHAHVGWLFTDEGRADRERYAPDLMRDPALRTIDRLFFVWVLLGLALPFALGWLLGGALDAALTALLWGGVVRIFLLHHVTFAINSLCHFLGRRRFRTDDESRNVAWLAPLSFGEAWHHNHHAFPTSAFHGLRWWEIDPGGWLIRALERLGLAWNVRRVAPERQAEKLLVPAAVARDRAEVRGSAGDART</sequence>
<dbReference type="PRINTS" id="PR00075">
    <property type="entry name" value="FACDDSATRASE"/>
</dbReference>
<feature type="domain" description="Fatty acid desaturase" evidence="11">
    <location>
        <begin position="41"/>
        <end position="265"/>
    </location>
</feature>
<keyword evidence="7" id="KW-0408">Iron</keyword>
<evidence type="ECO:0000256" key="3">
    <source>
        <dbReference type="ARBA" id="ARBA00022692"/>
    </source>
</evidence>
<keyword evidence="3 10" id="KW-0812">Transmembrane</keyword>
<dbReference type="PANTHER" id="PTHR11351:SF3">
    <property type="entry name" value="BLL4393 PROTEIN"/>
    <property type="match status" value="1"/>
</dbReference>
<dbReference type="EMBL" id="CP087164">
    <property type="protein sequence ID" value="UGS38029.1"/>
    <property type="molecule type" value="Genomic_DNA"/>
</dbReference>
<keyword evidence="8" id="KW-0443">Lipid metabolism</keyword>
<dbReference type="Proteomes" id="UP001162834">
    <property type="component" value="Chromosome"/>
</dbReference>
<feature type="transmembrane region" description="Helical" evidence="10">
    <location>
        <begin position="70"/>
        <end position="91"/>
    </location>
</feature>
<dbReference type="KEGG" id="sbae:DSM104329_04451"/>
<dbReference type="GO" id="GO:0016020">
    <property type="term" value="C:membrane"/>
    <property type="evidence" value="ECO:0007669"/>
    <property type="project" value="UniProtKB-SubCell"/>
</dbReference>
<keyword evidence="6" id="KW-0560">Oxidoreductase</keyword>
<accession>A0A9E6Y0W4</accession>
<dbReference type="Pfam" id="PF00487">
    <property type="entry name" value="FA_desaturase"/>
    <property type="match status" value="1"/>
</dbReference>
<feature type="transmembrane region" description="Helical" evidence="10">
    <location>
        <begin position="37"/>
        <end position="58"/>
    </location>
</feature>
<feature type="transmembrane region" description="Helical" evidence="10">
    <location>
        <begin position="160"/>
        <end position="183"/>
    </location>
</feature>
<proteinExistence type="inferred from homology"/>
<evidence type="ECO:0000313" key="12">
    <source>
        <dbReference type="EMBL" id="UGS38029.1"/>
    </source>
</evidence>
<comment type="similarity">
    <text evidence="2">Belongs to the fatty acid desaturase type 2 family.</text>
</comment>
<keyword evidence="9 10" id="KW-0472">Membrane</keyword>
<evidence type="ECO:0000313" key="13">
    <source>
        <dbReference type="Proteomes" id="UP001162834"/>
    </source>
</evidence>
<comment type="subcellular location">
    <subcellularLocation>
        <location evidence="1">Membrane</location>
        <topology evidence="1">Multi-pass membrane protein</topology>
    </subcellularLocation>
</comment>
<feature type="transmembrane region" description="Helical" evidence="10">
    <location>
        <begin position="189"/>
        <end position="212"/>
    </location>
</feature>
<evidence type="ECO:0000256" key="1">
    <source>
        <dbReference type="ARBA" id="ARBA00004141"/>
    </source>
</evidence>
<dbReference type="PANTHER" id="PTHR11351">
    <property type="entry name" value="ACYL-COA DESATURASE"/>
    <property type="match status" value="1"/>
</dbReference>
<evidence type="ECO:0000256" key="2">
    <source>
        <dbReference type="ARBA" id="ARBA00008749"/>
    </source>
</evidence>